<organism evidence="1 2">
    <name type="scientific">Rhizobium grahamii CCGE 502</name>
    <dbReference type="NCBI Taxonomy" id="990285"/>
    <lineage>
        <taxon>Bacteria</taxon>
        <taxon>Pseudomonadati</taxon>
        <taxon>Pseudomonadota</taxon>
        <taxon>Alphaproteobacteria</taxon>
        <taxon>Hyphomicrobiales</taxon>
        <taxon>Rhizobiaceae</taxon>
        <taxon>Rhizobium/Agrobacterium group</taxon>
        <taxon>Rhizobium</taxon>
    </lineage>
</organism>
<keyword evidence="2" id="KW-1185">Reference proteome</keyword>
<evidence type="ECO:0000313" key="2">
    <source>
        <dbReference type="Proteomes" id="UP000014411"/>
    </source>
</evidence>
<protein>
    <recommendedName>
        <fullName evidence="3">Lipoprotein</fullName>
    </recommendedName>
</protein>
<accession>S3HC87</accession>
<name>S3HC87_9HYPH</name>
<dbReference type="Proteomes" id="UP000014411">
    <property type="component" value="Unassembled WGS sequence"/>
</dbReference>
<evidence type="ECO:0000313" key="1">
    <source>
        <dbReference type="EMBL" id="EPE96229.1"/>
    </source>
</evidence>
<dbReference type="AlphaFoldDB" id="S3HC87"/>
<sequence length="85" mass="9332">MIKGDKRIPTSRRHILRLSGLPIFFLVAAALVGGGCTSQRPTRAAHTDSDTLKPAAKRIYTTGSESSNDCRRKPNVEGMLRTLCY</sequence>
<reference evidence="1 2" key="1">
    <citation type="journal article" date="2012" name="J. Bacteriol.">
        <title>Genome sequence of Rhizobium grahamii CCGE502, a broad-host-range symbiont with low nodulation competitiveness in Phaseolus vulgaris.</title>
        <authorList>
            <person name="Althabegoiti M.J."/>
            <person name="Lozano L."/>
            <person name="Torres-Tejerizo G."/>
            <person name="Ormeno-Orrillo E."/>
            <person name="Rogel M.A."/>
            <person name="Gonzalez V."/>
            <person name="Martinez-Romero E."/>
        </authorList>
    </citation>
    <scope>NUCLEOTIDE SEQUENCE [LARGE SCALE GENOMIC DNA]</scope>
    <source>
        <strain evidence="1 2">CCGE 502</strain>
    </source>
</reference>
<dbReference type="HOGENOM" id="CLU_2510365_0_0_5"/>
<proteinExistence type="predicted"/>
<evidence type="ECO:0008006" key="3">
    <source>
        <dbReference type="Google" id="ProtNLM"/>
    </source>
</evidence>
<gene>
    <name evidence="1" type="ORF">RGCCGE502_21665</name>
</gene>
<dbReference type="EMBL" id="AEYE02000027">
    <property type="protein sequence ID" value="EPE96229.1"/>
    <property type="molecule type" value="Genomic_DNA"/>
</dbReference>
<comment type="caution">
    <text evidence="1">The sequence shown here is derived from an EMBL/GenBank/DDBJ whole genome shotgun (WGS) entry which is preliminary data.</text>
</comment>